<dbReference type="EMBL" id="CP012154">
    <property type="protein sequence ID" value="AKS42788.1"/>
    <property type="molecule type" value="Genomic_DNA"/>
</dbReference>
<organism evidence="6 7">
    <name type="scientific">Wenzhouxiangella marina</name>
    <dbReference type="NCBI Taxonomy" id="1579979"/>
    <lineage>
        <taxon>Bacteria</taxon>
        <taxon>Pseudomonadati</taxon>
        <taxon>Pseudomonadota</taxon>
        <taxon>Gammaproteobacteria</taxon>
        <taxon>Chromatiales</taxon>
        <taxon>Wenzhouxiangellaceae</taxon>
        <taxon>Wenzhouxiangella</taxon>
    </lineage>
</organism>
<evidence type="ECO:0000256" key="1">
    <source>
        <dbReference type="ARBA" id="ARBA00007228"/>
    </source>
</evidence>
<dbReference type="SUPFAM" id="SSF75217">
    <property type="entry name" value="alpha/beta knot"/>
    <property type="match status" value="1"/>
</dbReference>
<dbReference type="CDD" id="cd18093">
    <property type="entry name" value="SpoU-like_TrmJ"/>
    <property type="match status" value="1"/>
</dbReference>
<evidence type="ECO:0000256" key="4">
    <source>
        <dbReference type="ARBA" id="ARBA00022691"/>
    </source>
</evidence>
<accession>A0A0K0XYM3</accession>
<dbReference type="InterPro" id="IPR004384">
    <property type="entry name" value="RNA_MeTrfase_TrmJ/LasT"/>
</dbReference>
<evidence type="ECO:0000256" key="3">
    <source>
        <dbReference type="ARBA" id="ARBA00022679"/>
    </source>
</evidence>
<protein>
    <recommendedName>
        <fullName evidence="5">tRNA (cytidine/uridine-2'-O-)-methyltransferase TrmJ</fullName>
        <ecNumber evidence="5">2.1.1.200</ecNumber>
    </recommendedName>
    <alternativeName>
        <fullName evidence="5">tRNA (cytidine(32)/uridine(32)-2'-O)-methyltransferase</fullName>
    </alternativeName>
    <alternativeName>
        <fullName evidence="5">tRNA Cm32/Um32 methyltransferase</fullName>
    </alternativeName>
</protein>
<evidence type="ECO:0000313" key="7">
    <source>
        <dbReference type="Proteomes" id="UP000066624"/>
    </source>
</evidence>
<dbReference type="GO" id="GO:0160206">
    <property type="term" value="F:tRNA (cytidine(32)/uridine(32)-2'-O)-methyltransferase activity"/>
    <property type="evidence" value="ECO:0007669"/>
    <property type="project" value="UniProtKB-EC"/>
</dbReference>
<dbReference type="OrthoDB" id="9806346at2"/>
<dbReference type="GO" id="GO:0002128">
    <property type="term" value="P:tRNA nucleoside ribose methylation"/>
    <property type="evidence" value="ECO:0007669"/>
    <property type="project" value="TreeGrafter"/>
</dbReference>
<dbReference type="Pfam" id="PF00588">
    <property type="entry name" value="SpoU_methylase"/>
    <property type="match status" value="1"/>
</dbReference>
<gene>
    <name evidence="5" type="primary">trmJ</name>
    <name evidence="6" type="ORF">WM2015_2426</name>
</gene>
<keyword evidence="4 5" id="KW-0949">S-adenosyl-L-methionine</keyword>
<dbReference type="Proteomes" id="UP000066624">
    <property type="component" value="Chromosome"/>
</dbReference>
<name>A0A0K0XYM3_9GAMM</name>
<keyword evidence="2 5" id="KW-0489">Methyltransferase</keyword>
<dbReference type="EC" id="2.1.1.200" evidence="5"/>
<dbReference type="PANTHER" id="PTHR42786:SF2">
    <property type="entry name" value="TRNA (CYTIDINE_URIDINE-2'-O-)-METHYLTRANSFERASE TRMJ"/>
    <property type="match status" value="1"/>
</dbReference>
<dbReference type="Gene3D" id="3.40.1280.10">
    <property type="match status" value="1"/>
</dbReference>
<comment type="similarity">
    <text evidence="1">Belongs to the class IV-like SAM-binding methyltransferase superfamily. RNA methyltransferase TrmH family.</text>
</comment>
<dbReference type="InterPro" id="IPR001537">
    <property type="entry name" value="SpoU_MeTrfase"/>
</dbReference>
<dbReference type="RefSeq" id="WP_049726318.1">
    <property type="nucleotide sequence ID" value="NZ_CP012154.1"/>
</dbReference>
<dbReference type="PATRIC" id="fig|1579979.3.peg.2482"/>
<dbReference type="PANTHER" id="PTHR42786">
    <property type="entry name" value="TRNA/RRNA METHYLTRANSFERASE"/>
    <property type="match status" value="1"/>
</dbReference>
<keyword evidence="5" id="KW-0963">Cytoplasm</keyword>
<dbReference type="InterPro" id="IPR029028">
    <property type="entry name" value="Alpha/beta_knot_MTases"/>
</dbReference>
<keyword evidence="7" id="KW-1185">Reference proteome</keyword>
<dbReference type="GO" id="GO:0005829">
    <property type="term" value="C:cytosol"/>
    <property type="evidence" value="ECO:0007669"/>
    <property type="project" value="TreeGrafter"/>
</dbReference>
<keyword evidence="5" id="KW-0819">tRNA processing</keyword>
<dbReference type="PIRSF" id="PIRSF004808">
    <property type="entry name" value="LasT"/>
    <property type="match status" value="1"/>
</dbReference>
<evidence type="ECO:0000313" key="6">
    <source>
        <dbReference type="EMBL" id="AKS42788.1"/>
    </source>
</evidence>
<proteinExistence type="inferred from homology"/>
<dbReference type="KEGG" id="wma:WM2015_2426"/>
<evidence type="ECO:0000256" key="5">
    <source>
        <dbReference type="RuleBase" id="RU362024"/>
    </source>
</evidence>
<dbReference type="STRING" id="1579979.WM2015_2426"/>
<comment type="subunit">
    <text evidence="5">Homodimer.</text>
</comment>
<comment type="catalytic activity">
    <reaction evidence="5">
        <text>uridine(32) in tRNA + S-adenosyl-L-methionine = 2'-O-methyluridine(32) in tRNA + S-adenosyl-L-homocysteine + H(+)</text>
        <dbReference type="Rhea" id="RHEA:42936"/>
        <dbReference type="Rhea" id="RHEA-COMP:10107"/>
        <dbReference type="Rhea" id="RHEA-COMP:10290"/>
        <dbReference type="ChEBI" id="CHEBI:15378"/>
        <dbReference type="ChEBI" id="CHEBI:57856"/>
        <dbReference type="ChEBI" id="CHEBI:59789"/>
        <dbReference type="ChEBI" id="CHEBI:65315"/>
        <dbReference type="ChEBI" id="CHEBI:74478"/>
        <dbReference type="EC" id="2.1.1.200"/>
    </reaction>
</comment>
<sequence length="250" mass="27582">MNELASKIRIVLVGTTHPGNIGATARAMKVMGLERLYLAAPEAQFPSSRATAMATSADDLLQKAVVTQDLVEAIADCQLVLGTTARLRSLPLPVMDPRAAANRVIAESASNEIAIVFGREKSGLTNEETRLCHFLINIPTSKEYHSLNLAQAVQVVTHEIHMASLSELPGEVDPPDWQPEPAEKMEFFYKRLEETLLAIDFMNPDQPKRLMQRLRRLYQRARPDENELNILNGILSATLEAARGRGSSKG</sequence>
<reference evidence="6 7" key="1">
    <citation type="submission" date="2015-07" db="EMBL/GenBank/DDBJ databases">
        <authorList>
            <person name="Noorani M."/>
        </authorList>
    </citation>
    <scope>NUCLEOTIDE SEQUENCE [LARGE SCALE GENOMIC DNA]</scope>
    <source>
        <strain evidence="6 7">KCTC 42284</strain>
    </source>
</reference>
<dbReference type="NCBIfam" id="TIGR00050">
    <property type="entry name" value="rRNA_methyl_1"/>
    <property type="match status" value="1"/>
</dbReference>
<comment type="function">
    <text evidence="5">Catalyzes the formation of 2'O-methylated cytidine (Cm32) or 2'O-methylated uridine (Um32) at position 32 in tRNA.</text>
</comment>
<dbReference type="Gene3D" id="1.10.8.590">
    <property type="match status" value="1"/>
</dbReference>
<evidence type="ECO:0000256" key="2">
    <source>
        <dbReference type="ARBA" id="ARBA00022603"/>
    </source>
</evidence>
<dbReference type="GO" id="GO:0106339">
    <property type="term" value="F:tRNA (cytidine(32)-2'-O)-methyltransferase activity"/>
    <property type="evidence" value="ECO:0007669"/>
    <property type="project" value="RHEA"/>
</dbReference>
<dbReference type="GO" id="GO:0003723">
    <property type="term" value="F:RNA binding"/>
    <property type="evidence" value="ECO:0007669"/>
    <property type="project" value="InterPro"/>
</dbReference>
<dbReference type="FunFam" id="3.40.1280.10:FF:000006">
    <property type="entry name" value="Uncharacterized tRNA/rRNA methyltransferase HI_0380"/>
    <property type="match status" value="1"/>
</dbReference>
<dbReference type="InterPro" id="IPR029026">
    <property type="entry name" value="tRNA_m1G_MTases_N"/>
</dbReference>
<dbReference type="AlphaFoldDB" id="A0A0K0XYM3"/>
<comment type="catalytic activity">
    <reaction evidence="5">
        <text>cytidine(32) in tRNA + S-adenosyl-L-methionine = 2'-O-methylcytidine(32) in tRNA + S-adenosyl-L-homocysteine + H(+)</text>
        <dbReference type="Rhea" id="RHEA:42932"/>
        <dbReference type="Rhea" id="RHEA-COMP:10288"/>
        <dbReference type="Rhea" id="RHEA-COMP:10289"/>
        <dbReference type="ChEBI" id="CHEBI:15378"/>
        <dbReference type="ChEBI" id="CHEBI:57856"/>
        <dbReference type="ChEBI" id="CHEBI:59789"/>
        <dbReference type="ChEBI" id="CHEBI:74495"/>
        <dbReference type="ChEBI" id="CHEBI:82748"/>
        <dbReference type="EC" id="2.1.1.200"/>
    </reaction>
</comment>
<keyword evidence="3 6" id="KW-0808">Transferase</keyword>
<comment type="subcellular location">
    <subcellularLocation>
        <location evidence="5">Cytoplasm</location>
    </subcellularLocation>
</comment>